<accession>A0AA37SN70</accession>
<evidence type="ECO:0000259" key="3">
    <source>
        <dbReference type="Pfam" id="PF10079"/>
    </source>
</evidence>
<reference evidence="5" key="2">
    <citation type="submission" date="2023-01" db="EMBL/GenBank/DDBJ databases">
        <title>Draft genome sequence of Portibacter lacus strain NBRC 108769.</title>
        <authorList>
            <person name="Sun Q."/>
            <person name="Mori K."/>
        </authorList>
    </citation>
    <scope>NUCLEOTIDE SEQUENCE</scope>
    <source>
        <strain evidence="5">NBRC 108769</strain>
    </source>
</reference>
<evidence type="ECO:0000256" key="2">
    <source>
        <dbReference type="HAMAP-Rule" id="MF_01867"/>
    </source>
</evidence>
<dbReference type="EMBL" id="BSOH01000005">
    <property type="protein sequence ID" value="GLR16504.1"/>
    <property type="molecule type" value="Genomic_DNA"/>
</dbReference>
<feature type="domain" description="Bacillithiol biosynthesis BshC C-terminal coiled-coil" evidence="4">
    <location>
        <begin position="374"/>
        <end position="528"/>
    </location>
</feature>
<comment type="caution">
    <text evidence="5">The sequence shown here is derived from an EMBL/GenBank/DDBJ whole genome shotgun (WGS) entry which is preliminary data.</text>
</comment>
<dbReference type="GO" id="GO:0016874">
    <property type="term" value="F:ligase activity"/>
    <property type="evidence" value="ECO:0007669"/>
    <property type="project" value="UniProtKB-UniRule"/>
</dbReference>
<dbReference type="EC" id="6.-.-.-" evidence="2"/>
<dbReference type="NCBIfam" id="TIGR03998">
    <property type="entry name" value="thiol_BshC"/>
    <property type="match status" value="1"/>
</dbReference>
<dbReference type="AlphaFoldDB" id="A0AA37SN70"/>
<dbReference type="InterPro" id="IPR055398">
    <property type="entry name" value="Rossmann-like_BshC"/>
</dbReference>
<reference evidence="5" key="1">
    <citation type="journal article" date="2014" name="Int. J. Syst. Evol. Microbiol.">
        <title>Complete genome sequence of Corynebacterium casei LMG S-19264T (=DSM 44701T), isolated from a smear-ripened cheese.</title>
        <authorList>
            <consortium name="US DOE Joint Genome Institute (JGI-PGF)"/>
            <person name="Walter F."/>
            <person name="Albersmeier A."/>
            <person name="Kalinowski J."/>
            <person name="Ruckert C."/>
        </authorList>
    </citation>
    <scope>NUCLEOTIDE SEQUENCE</scope>
    <source>
        <strain evidence="5">NBRC 108769</strain>
    </source>
</reference>
<dbReference type="HAMAP" id="MF_01867">
    <property type="entry name" value="BshC"/>
    <property type="match status" value="1"/>
</dbReference>
<dbReference type="InterPro" id="IPR055399">
    <property type="entry name" value="CC_BshC"/>
</dbReference>
<comment type="similarity">
    <text evidence="2">Belongs to the BshC family.</text>
</comment>
<keyword evidence="1 2" id="KW-0436">Ligase</keyword>
<proteinExistence type="inferred from homology"/>
<dbReference type="Proteomes" id="UP001156666">
    <property type="component" value="Unassembled WGS sequence"/>
</dbReference>
<dbReference type="PIRSF" id="PIRSF012535">
    <property type="entry name" value="UCP012535"/>
    <property type="match status" value="1"/>
</dbReference>
<feature type="domain" description="Bacillithiol biosynthesis BshC N-terminal Rossmann-like" evidence="3">
    <location>
        <begin position="22"/>
        <end position="371"/>
    </location>
</feature>
<name>A0AA37SN70_9BACT</name>
<dbReference type="Pfam" id="PF10079">
    <property type="entry name" value="Rossmann-like_BshC"/>
    <property type="match status" value="1"/>
</dbReference>
<protein>
    <recommendedName>
        <fullName evidence="2">Putative cysteine ligase BshC</fullName>
        <ecNumber evidence="2">6.-.-.-</ecNumber>
    </recommendedName>
</protein>
<keyword evidence="6" id="KW-1185">Reference proteome</keyword>
<evidence type="ECO:0000313" key="5">
    <source>
        <dbReference type="EMBL" id="GLR16504.1"/>
    </source>
</evidence>
<gene>
    <name evidence="2 5" type="primary">bshC</name>
    <name evidence="5" type="ORF">GCM10007940_11190</name>
</gene>
<sequence>MKVNFFPFSSVPQLSKRDVQFQENPELFKSFLSFPITLEAFGGKMKDRSNYAVDRSLLVNVIKEQYENAGVANVPTQNIESLANNETFTVITAHQPSLLTGPLYFIYKILSVINLAEKLNETYPESHVVPVFIIGSEDHDFEEINHLNLFGRKIEWENDARGPVGRMKTDTLDPVLEQVYDILGDSENAEQLKDLIKSSFKDVDSYNEAVFRMVHQLFHKYNIVLLVTDDKALKSAFVPHIKKEIFERPSQELIVKTQDALGDLDLKSQAHAREINFFYLQEGRRDRIELDGEHYKVLETDLSFTKDELETEIENHPDRFSPNVVMRPIYQETILPNLAYLGGGGEIAYWTERKSQFEAFNVSFPILVRRNSLLFLTKSETKQMEKYEISSENLFQTDEEWVQHYVKLNAGAELEFSKEFDLFNQAFDLLGEKAEGIDKNLAQAIKAGQVKQFKSFEQLSSRLLRTEKDRHETDIKKIRKLHDKIFPSGSLQERKDNFIPFYLKYGAEYLDTLKANLDPFNPEFVVISE</sequence>
<evidence type="ECO:0000313" key="6">
    <source>
        <dbReference type="Proteomes" id="UP001156666"/>
    </source>
</evidence>
<dbReference type="InterPro" id="IPR011199">
    <property type="entry name" value="Bacillithiol_biosynth_BshC"/>
</dbReference>
<dbReference type="Pfam" id="PF24850">
    <property type="entry name" value="CC_BshC"/>
    <property type="match status" value="1"/>
</dbReference>
<evidence type="ECO:0000256" key="1">
    <source>
        <dbReference type="ARBA" id="ARBA00022598"/>
    </source>
</evidence>
<organism evidence="5 6">
    <name type="scientific">Portibacter lacus</name>
    <dbReference type="NCBI Taxonomy" id="1099794"/>
    <lineage>
        <taxon>Bacteria</taxon>
        <taxon>Pseudomonadati</taxon>
        <taxon>Bacteroidota</taxon>
        <taxon>Saprospiria</taxon>
        <taxon>Saprospirales</taxon>
        <taxon>Haliscomenobacteraceae</taxon>
        <taxon>Portibacter</taxon>
    </lineage>
</organism>
<dbReference type="RefSeq" id="WP_235293306.1">
    <property type="nucleotide sequence ID" value="NZ_BSOH01000005.1"/>
</dbReference>
<evidence type="ECO:0000259" key="4">
    <source>
        <dbReference type="Pfam" id="PF24850"/>
    </source>
</evidence>